<gene>
    <name evidence="2" type="ORF">LTRI10_LOCUS34407</name>
</gene>
<dbReference type="EMBL" id="OZ034819">
    <property type="protein sequence ID" value="CAL1393867.1"/>
    <property type="molecule type" value="Genomic_DNA"/>
</dbReference>
<name>A0AAV2F714_9ROSI</name>
<feature type="region of interest" description="Disordered" evidence="1">
    <location>
        <begin position="1"/>
        <end position="103"/>
    </location>
</feature>
<dbReference type="AlphaFoldDB" id="A0AAV2F714"/>
<proteinExistence type="predicted"/>
<keyword evidence="3" id="KW-1185">Reference proteome</keyword>
<evidence type="ECO:0000313" key="3">
    <source>
        <dbReference type="Proteomes" id="UP001497516"/>
    </source>
</evidence>
<evidence type="ECO:0000256" key="1">
    <source>
        <dbReference type="SAM" id="MobiDB-lite"/>
    </source>
</evidence>
<feature type="compositionally biased region" description="Polar residues" evidence="1">
    <location>
        <begin position="37"/>
        <end position="47"/>
    </location>
</feature>
<sequence length="118" mass="13488">MSPVRRRSGTNRICIQRRETPKTLVYPPTNKEPVAGNPSQKGTTAATVQKGFSLYAGEGDHGARERTRRRRENAPERDHGARERTRRQRENATPGIAKVGRERSFCSLQKEKGFWELR</sequence>
<feature type="compositionally biased region" description="Basic and acidic residues" evidence="1">
    <location>
        <begin position="72"/>
        <end position="83"/>
    </location>
</feature>
<dbReference type="Proteomes" id="UP001497516">
    <property type="component" value="Chromosome 6"/>
</dbReference>
<protein>
    <submittedName>
        <fullName evidence="2">Uncharacterized protein</fullName>
    </submittedName>
</protein>
<organism evidence="2 3">
    <name type="scientific">Linum trigynum</name>
    <dbReference type="NCBI Taxonomy" id="586398"/>
    <lineage>
        <taxon>Eukaryota</taxon>
        <taxon>Viridiplantae</taxon>
        <taxon>Streptophyta</taxon>
        <taxon>Embryophyta</taxon>
        <taxon>Tracheophyta</taxon>
        <taxon>Spermatophyta</taxon>
        <taxon>Magnoliopsida</taxon>
        <taxon>eudicotyledons</taxon>
        <taxon>Gunneridae</taxon>
        <taxon>Pentapetalae</taxon>
        <taxon>rosids</taxon>
        <taxon>fabids</taxon>
        <taxon>Malpighiales</taxon>
        <taxon>Linaceae</taxon>
        <taxon>Linum</taxon>
    </lineage>
</organism>
<accession>A0AAV2F714</accession>
<reference evidence="2 3" key="1">
    <citation type="submission" date="2024-04" db="EMBL/GenBank/DDBJ databases">
        <authorList>
            <person name="Fracassetti M."/>
        </authorList>
    </citation>
    <scope>NUCLEOTIDE SEQUENCE [LARGE SCALE GENOMIC DNA]</scope>
</reference>
<evidence type="ECO:0000313" key="2">
    <source>
        <dbReference type="EMBL" id="CAL1393867.1"/>
    </source>
</evidence>